<comment type="caution">
    <text evidence="11">The sequence shown here is derived from an EMBL/GenBank/DDBJ whole genome shotgun (WGS) entry which is preliminary data.</text>
</comment>
<evidence type="ECO:0000313" key="12">
    <source>
        <dbReference type="Proteomes" id="UP001159428"/>
    </source>
</evidence>
<protein>
    <recommendedName>
        <fullName evidence="10">G-protein coupled receptors family 1 profile domain-containing protein</fullName>
    </recommendedName>
</protein>
<evidence type="ECO:0000313" key="11">
    <source>
        <dbReference type="EMBL" id="CAH3156986.1"/>
    </source>
</evidence>
<evidence type="ECO:0000256" key="1">
    <source>
        <dbReference type="ARBA" id="ARBA00004651"/>
    </source>
</evidence>
<keyword evidence="2" id="KW-1003">Cell membrane</keyword>
<comment type="subcellular location">
    <subcellularLocation>
        <location evidence="1">Cell membrane</location>
        <topology evidence="1">Multi-pass membrane protein</topology>
    </subcellularLocation>
</comment>
<evidence type="ECO:0000256" key="4">
    <source>
        <dbReference type="ARBA" id="ARBA00022989"/>
    </source>
</evidence>
<keyword evidence="5" id="KW-0297">G-protein coupled receptor</keyword>
<feature type="transmembrane region" description="Helical" evidence="9">
    <location>
        <begin position="243"/>
        <end position="264"/>
    </location>
</feature>
<dbReference type="Proteomes" id="UP001159428">
    <property type="component" value="Unassembled WGS sequence"/>
</dbReference>
<evidence type="ECO:0000256" key="9">
    <source>
        <dbReference type="SAM" id="Phobius"/>
    </source>
</evidence>
<sequence length="275" mass="31071">MLSLFGGWASTTTINLLPSGSHSPLHHIICGKFSYPCCPSQKSCLHPQSKLLYRCLATTDLLIGLVAQPLDALCWMSVVQEHWSLCRYARDAASATGRVLSLVSLMTMTAISVDRLLALMLGLRYKQIVTLKRAYIIVTTFWVFTLVASLSEFFYHRIFFMYSSLVMSFCLVISFASYTKIFCTLRYHQAQVGDQQQPSQTNTLNMARFRRAVNSALWVQLALVVCYAPICIVNIVIAHTKKYSFLLVVICKVAVILICFNSTLNPFLYCWKISE</sequence>
<evidence type="ECO:0000256" key="3">
    <source>
        <dbReference type="ARBA" id="ARBA00022692"/>
    </source>
</evidence>
<dbReference type="InterPro" id="IPR050569">
    <property type="entry name" value="TAAR"/>
</dbReference>
<feature type="non-terminal residue" evidence="11">
    <location>
        <position position="275"/>
    </location>
</feature>
<feature type="transmembrane region" description="Helical" evidence="9">
    <location>
        <begin position="134"/>
        <end position="153"/>
    </location>
</feature>
<dbReference type="EMBL" id="CALNXJ010000062">
    <property type="protein sequence ID" value="CAH3156986.1"/>
    <property type="molecule type" value="Genomic_DNA"/>
</dbReference>
<keyword evidence="8" id="KW-0807">Transducer</keyword>
<keyword evidence="7" id="KW-0675">Receptor</keyword>
<dbReference type="InterPro" id="IPR017452">
    <property type="entry name" value="GPCR_Rhodpsn_7TM"/>
</dbReference>
<dbReference type="GO" id="GO:0004930">
    <property type="term" value="F:G protein-coupled receptor activity"/>
    <property type="evidence" value="ECO:0007669"/>
    <property type="project" value="UniProtKB-KW"/>
</dbReference>
<feature type="transmembrane region" description="Helical" evidence="9">
    <location>
        <begin position="216"/>
        <end position="237"/>
    </location>
</feature>
<keyword evidence="3 9" id="KW-0812">Transmembrane</keyword>
<evidence type="ECO:0000256" key="6">
    <source>
        <dbReference type="ARBA" id="ARBA00023136"/>
    </source>
</evidence>
<organism evidence="11 12">
    <name type="scientific">Pocillopora meandrina</name>
    <dbReference type="NCBI Taxonomy" id="46732"/>
    <lineage>
        <taxon>Eukaryota</taxon>
        <taxon>Metazoa</taxon>
        <taxon>Cnidaria</taxon>
        <taxon>Anthozoa</taxon>
        <taxon>Hexacorallia</taxon>
        <taxon>Scleractinia</taxon>
        <taxon>Astrocoeniina</taxon>
        <taxon>Pocilloporidae</taxon>
        <taxon>Pocillopora</taxon>
    </lineage>
</organism>
<feature type="transmembrane region" description="Helical" evidence="9">
    <location>
        <begin position="159"/>
        <end position="178"/>
    </location>
</feature>
<dbReference type="Pfam" id="PF00001">
    <property type="entry name" value="7tm_1"/>
    <property type="match status" value="2"/>
</dbReference>
<evidence type="ECO:0000256" key="2">
    <source>
        <dbReference type="ARBA" id="ARBA00022475"/>
    </source>
</evidence>
<dbReference type="PROSITE" id="PS50262">
    <property type="entry name" value="G_PROTEIN_RECEP_F1_2"/>
    <property type="match status" value="1"/>
</dbReference>
<keyword evidence="4 9" id="KW-1133">Transmembrane helix</keyword>
<feature type="transmembrane region" description="Helical" evidence="9">
    <location>
        <begin position="99"/>
        <end position="122"/>
    </location>
</feature>
<dbReference type="AlphaFoldDB" id="A0AAU9XT69"/>
<dbReference type="SUPFAM" id="SSF81321">
    <property type="entry name" value="Family A G protein-coupled receptor-like"/>
    <property type="match status" value="1"/>
</dbReference>
<dbReference type="GO" id="GO:0005886">
    <property type="term" value="C:plasma membrane"/>
    <property type="evidence" value="ECO:0007669"/>
    <property type="project" value="UniProtKB-SubCell"/>
</dbReference>
<evidence type="ECO:0000256" key="7">
    <source>
        <dbReference type="ARBA" id="ARBA00023170"/>
    </source>
</evidence>
<dbReference type="PRINTS" id="PR00237">
    <property type="entry name" value="GPCRRHODOPSN"/>
</dbReference>
<dbReference type="CDD" id="cd00637">
    <property type="entry name" value="7tm_classA_rhodopsin-like"/>
    <property type="match status" value="1"/>
</dbReference>
<keyword evidence="12" id="KW-1185">Reference proteome</keyword>
<name>A0AAU9XT69_9CNID</name>
<accession>A0AAU9XT69</accession>
<evidence type="ECO:0000259" key="10">
    <source>
        <dbReference type="PROSITE" id="PS50262"/>
    </source>
</evidence>
<dbReference type="PANTHER" id="PTHR24249:SF372">
    <property type="entry name" value="G-PROTEIN COUPLED RECEPTORS FAMILY 1 PROFILE DOMAIN-CONTAINING PROTEIN"/>
    <property type="match status" value="1"/>
</dbReference>
<dbReference type="Gene3D" id="1.20.1070.10">
    <property type="entry name" value="Rhodopsin 7-helix transmembrane proteins"/>
    <property type="match status" value="1"/>
</dbReference>
<proteinExistence type="predicted"/>
<evidence type="ECO:0000256" key="5">
    <source>
        <dbReference type="ARBA" id="ARBA00023040"/>
    </source>
</evidence>
<keyword evidence="6 9" id="KW-0472">Membrane</keyword>
<gene>
    <name evidence="11" type="ORF">PMEA_00029780</name>
</gene>
<evidence type="ECO:0000256" key="8">
    <source>
        <dbReference type="ARBA" id="ARBA00023224"/>
    </source>
</evidence>
<feature type="domain" description="G-protein coupled receptors family 1 profile" evidence="10">
    <location>
        <begin position="31"/>
        <end position="269"/>
    </location>
</feature>
<dbReference type="PANTHER" id="PTHR24249">
    <property type="entry name" value="HISTAMINE RECEPTOR-RELATED G-PROTEIN COUPLED RECEPTOR"/>
    <property type="match status" value="1"/>
</dbReference>
<reference evidence="11 12" key="1">
    <citation type="submission" date="2022-05" db="EMBL/GenBank/DDBJ databases">
        <authorList>
            <consortium name="Genoscope - CEA"/>
            <person name="William W."/>
        </authorList>
    </citation>
    <scope>NUCLEOTIDE SEQUENCE [LARGE SCALE GENOMIC DNA]</scope>
</reference>
<dbReference type="InterPro" id="IPR000276">
    <property type="entry name" value="GPCR_Rhodpsn"/>
</dbReference>